<comment type="caution">
    <text evidence="1">The sequence shown here is derived from an EMBL/GenBank/DDBJ whole genome shotgun (WGS) entry which is preliminary data.</text>
</comment>
<accession>A0A839QTP1</accession>
<dbReference type="EMBL" id="JACHWP010000001">
    <property type="protein sequence ID" value="MBB3022219.1"/>
    <property type="molecule type" value="Genomic_DNA"/>
</dbReference>
<name>A0A839QTP1_9MICO</name>
<gene>
    <name evidence="1" type="ORF">FHX50_000467</name>
</gene>
<reference evidence="1 2" key="1">
    <citation type="submission" date="2020-08" db="EMBL/GenBank/DDBJ databases">
        <title>Sequencing the genomes of 1000 actinobacteria strains.</title>
        <authorList>
            <person name="Klenk H.-P."/>
        </authorList>
    </citation>
    <scope>NUCLEOTIDE SEQUENCE [LARGE SCALE GENOMIC DNA]</scope>
    <source>
        <strain evidence="1 2">DSM 23040</strain>
    </source>
</reference>
<organism evidence="1 2">
    <name type="scientific">Helcobacillus massiliensis</name>
    <dbReference type="NCBI Taxonomy" id="521392"/>
    <lineage>
        <taxon>Bacteria</taxon>
        <taxon>Bacillati</taxon>
        <taxon>Actinomycetota</taxon>
        <taxon>Actinomycetes</taxon>
        <taxon>Micrococcales</taxon>
        <taxon>Dermabacteraceae</taxon>
        <taxon>Helcobacillus</taxon>
    </lineage>
</organism>
<protein>
    <submittedName>
        <fullName evidence="1">Uncharacterized protein</fullName>
    </submittedName>
</protein>
<dbReference type="Proteomes" id="UP000568050">
    <property type="component" value="Unassembled WGS sequence"/>
</dbReference>
<keyword evidence="2" id="KW-1185">Reference proteome</keyword>
<sequence>MALRAQEDPHLARTEASQEPVGFAQLAHQLDQLLVTQRPCRGAALAGLVVGARSDLAAMLTQDLADRLDPEPVTMGVDEID</sequence>
<evidence type="ECO:0000313" key="1">
    <source>
        <dbReference type="EMBL" id="MBB3022219.1"/>
    </source>
</evidence>
<dbReference type="AlphaFoldDB" id="A0A839QTP1"/>
<evidence type="ECO:0000313" key="2">
    <source>
        <dbReference type="Proteomes" id="UP000568050"/>
    </source>
</evidence>
<proteinExistence type="predicted"/>
<dbReference type="RefSeq" id="WP_183375417.1">
    <property type="nucleotide sequence ID" value="NZ_CBCSFZ010000008.1"/>
</dbReference>